<dbReference type="EMBL" id="JAMXTT010000001">
    <property type="protein sequence ID" value="MCW0263103.1"/>
    <property type="molecule type" value="Genomic_DNA"/>
</dbReference>
<dbReference type="AlphaFoldDB" id="A0AAJ1FL00"/>
<accession>A0AAJ1FL00</accession>
<proteinExistence type="predicted"/>
<dbReference type="RefSeq" id="WP_115304523.1">
    <property type="nucleotide sequence ID" value="NZ_JAMXTT010000001.1"/>
</dbReference>
<reference evidence="1" key="1">
    <citation type="submission" date="2022-06" db="EMBL/GenBank/DDBJ databases">
        <title>Draft Genome Sequence of Fusobacterium vincentii Strain CNGBCC1850030, Isolated from Healthy Human Feces.</title>
        <authorList>
            <person name="Jing X."/>
            <person name="Liu C."/>
            <person name="Ye Y."/>
            <person name="Xu J."/>
            <person name="Huang H."/>
            <person name="Wang B."/>
            <person name="Wei J."/>
            <person name="Zhao J."/>
        </authorList>
    </citation>
    <scope>NUCLEOTIDE SEQUENCE</scope>
    <source>
        <strain evidence="1">CNGBCC1850030</strain>
    </source>
</reference>
<dbReference type="Proteomes" id="UP001139307">
    <property type="component" value="Unassembled WGS sequence"/>
</dbReference>
<evidence type="ECO:0000313" key="1">
    <source>
        <dbReference type="EMBL" id="MCW0263103.1"/>
    </source>
</evidence>
<comment type="caution">
    <text evidence="1">The sequence shown here is derived from an EMBL/GenBank/DDBJ whole genome shotgun (WGS) entry which is preliminary data.</text>
</comment>
<evidence type="ECO:0000313" key="2">
    <source>
        <dbReference type="Proteomes" id="UP001139307"/>
    </source>
</evidence>
<organism evidence="1 2">
    <name type="scientific">Fusobacterium vincentii</name>
    <name type="common">Fusobacterium nucleatum subsp. vincentii</name>
    <dbReference type="NCBI Taxonomy" id="155615"/>
    <lineage>
        <taxon>Bacteria</taxon>
        <taxon>Fusobacteriati</taxon>
        <taxon>Fusobacteriota</taxon>
        <taxon>Fusobacteriia</taxon>
        <taxon>Fusobacteriales</taxon>
        <taxon>Fusobacteriaceae</taxon>
        <taxon>Fusobacterium</taxon>
    </lineage>
</organism>
<gene>
    <name evidence="1" type="ORF">NLX61_01840</name>
</gene>
<sequence>MNKEEQNLKDEVKNKVKEIVENLIDNHFEKVLLYEYFKIAEEYINNKPYNLENHLTMIGFAIETNRICNSIKDEKLRIEMEEKGQMIWDRWYEKINNVVDDFDLVKNIKKSIEEKSRN</sequence>
<name>A0AAJ1FL00_FUSVC</name>
<protein>
    <submittedName>
        <fullName evidence="1">Uncharacterized protein</fullName>
    </submittedName>
</protein>